<reference evidence="14" key="2">
    <citation type="submission" date="2015-07" db="EMBL/GenBank/DDBJ databases">
        <title>Contrasting host-pathogen interactions and genome evolution in two generalist and specialist microsporidian pathogens of mosquitoes.</title>
        <authorList>
            <consortium name="The Broad Institute Genomics Platform"/>
            <consortium name="The Broad Institute Genome Sequencing Center for Infectious Disease"/>
            <person name="Cuomo C.A."/>
            <person name="Sanscrainte N.D."/>
            <person name="Goldberg J.M."/>
            <person name="Heiman D."/>
            <person name="Young S."/>
            <person name="Zeng Q."/>
            <person name="Becnel J.J."/>
            <person name="Birren B.W."/>
        </authorList>
    </citation>
    <scope>NUCLEOTIDE SEQUENCE [LARGE SCALE GENOMIC DNA]</scope>
    <source>
        <strain evidence="14">USNM 41457</strain>
    </source>
</reference>
<comment type="similarity">
    <text evidence="2 9">Belongs to the eukaryotic GSH synthase family.</text>
</comment>
<dbReference type="SUPFAM" id="SSF56059">
    <property type="entry name" value="Glutathione synthetase ATP-binding domain-like"/>
    <property type="match status" value="1"/>
</dbReference>
<dbReference type="GO" id="GO:0005829">
    <property type="term" value="C:cytosol"/>
    <property type="evidence" value="ECO:0007669"/>
    <property type="project" value="TreeGrafter"/>
</dbReference>
<feature type="binding site" evidence="10">
    <location>
        <position position="498"/>
    </location>
    <ligand>
        <name>ATP</name>
        <dbReference type="ChEBI" id="CHEBI:30616"/>
    </ligand>
</feature>
<dbReference type="OrthoDB" id="2020073at2759"/>
<feature type="binding site" evidence="10">
    <location>
        <begin position="446"/>
        <end position="455"/>
    </location>
    <ligand>
        <name>ATP</name>
        <dbReference type="ChEBI" id="CHEBI:30616"/>
    </ligand>
</feature>
<evidence type="ECO:0000259" key="12">
    <source>
        <dbReference type="Pfam" id="PF03199"/>
    </source>
</evidence>
<keyword evidence="14" id="KW-1185">Reference proteome</keyword>
<dbReference type="Gene3D" id="3.40.50.1760">
    <property type="entry name" value="Glutathione synthase, substrate-binding domain superfamily, eukaryotic"/>
    <property type="match status" value="1"/>
</dbReference>
<comment type="catalytic activity">
    <reaction evidence="9">
        <text>gamma-L-glutamyl-L-cysteine + glycine + ATP = glutathione + ADP + phosphate + H(+)</text>
        <dbReference type="Rhea" id="RHEA:13557"/>
        <dbReference type="ChEBI" id="CHEBI:15378"/>
        <dbReference type="ChEBI" id="CHEBI:30616"/>
        <dbReference type="ChEBI" id="CHEBI:43474"/>
        <dbReference type="ChEBI" id="CHEBI:57305"/>
        <dbReference type="ChEBI" id="CHEBI:57925"/>
        <dbReference type="ChEBI" id="CHEBI:58173"/>
        <dbReference type="ChEBI" id="CHEBI:456216"/>
        <dbReference type="EC" id="6.3.2.3"/>
    </reaction>
</comment>
<dbReference type="SUPFAM" id="SSF52440">
    <property type="entry name" value="PreATP-grasp domain"/>
    <property type="match status" value="1"/>
</dbReference>
<organism evidence="13 14">
    <name type="scientific">Edhazardia aedis (strain USNM 41457)</name>
    <name type="common">Microsporidian parasite</name>
    <dbReference type="NCBI Taxonomy" id="1003232"/>
    <lineage>
        <taxon>Eukaryota</taxon>
        <taxon>Fungi</taxon>
        <taxon>Fungi incertae sedis</taxon>
        <taxon>Microsporidia</taxon>
        <taxon>Edhazardia</taxon>
    </lineage>
</organism>
<dbReference type="GO" id="GO:0004363">
    <property type="term" value="F:glutathione synthase activity"/>
    <property type="evidence" value="ECO:0007669"/>
    <property type="project" value="UniProtKB-UniRule"/>
</dbReference>
<dbReference type="Gene3D" id="1.10.1080.10">
    <property type="entry name" value="Glutathione Synthetase, Chain A, domain 3"/>
    <property type="match status" value="1"/>
</dbReference>
<dbReference type="InterPro" id="IPR005615">
    <property type="entry name" value="Glutathione_synthase"/>
</dbReference>
<keyword evidence="8 9" id="KW-0460">Magnesium</keyword>
<dbReference type="Pfam" id="PF03917">
    <property type="entry name" value="GSH_synth_ATP"/>
    <property type="match status" value="1"/>
</dbReference>
<evidence type="ECO:0000256" key="11">
    <source>
        <dbReference type="PIRSR" id="PIRSR001558-2"/>
    </source>
</evidence>
<feature type="binding site" evidence="10">
    <location>
        <position position="525"/>
    </location>
    <ligand>
        <name>ATP</name>
        <dbReference type="ChEBI" id="CHEBI:30616"/>
    </ligand>
</feature>
<comment type="pathway">
    <text evidence="1 9">Sulfur metabolism; glutathione biosynthesis; glutathione from L-cysteine and L-glutamate: step 2/2.</text>
</comment>
<feature type="binding site" evidence="10">
    <location>
        <position position="396"/>
    </location>
    <ligand>
        <name>ATP</name>
        <dbReference type="ChEBI" id="CHEBI:30616"/>
    </ligand>
</feature>
<comment type="cofactor">
    <cofactor evidence="9 11">
        <name>Mg(2+)</name>
        <dbReference type="ChEBI" id="CHEBI:18420"/>
    </cofactor>
    <text evidence="9 11">Binds 1 Mg(2+) ion per subunit.</text>
</comment>
<dbReference type="InterPro" id="IPR014709">
    <property type="entry name" value="Glutathione_synthase_C_euk"/>
</dbReference>
<evidence type="ECO:0000256" key="6">
    <source>
        <dbReference type="ARBA" id="ARBA00022741"/>
    </source>
</evidence>
<dbReference type="EC" id="6.3.2.3" evidence="9"/>
<evidence type="ECO:0000256" key="2">
    <source>
        <dbReference type="ARBA" id="ARBA00010385"/>
    </source>
</evidence>
<gene>
    <name evidence="13" type="ORF">EDEG_03602</name>
</gene>
<dbReference type="Gene3D" id="3.30.1490.80">
    <property type="match status" value="1"/>
</dbReference>
<evidence type="ECO:0000256" key="5">
    <source>
        <dbReference type="ARBA" id="ARBA00022723"/>
    </source>
</evidence>
<dbReference type="InterPro" id="IPR016185">
    <property type="entry name" value="PreATP-grasp_dom_sf"/>
</dbReference>
<evidence type="ECO:0000256" key="1">
    <source>
        <dbReference type="ARBA" id="ARBA00004965"/>
    </source>
</evidence>
<dbReference type="PANTHER" id="PTHR11130:SF0">
    <property type="entry name" value="GLUTATHIONE SYNTHETASE"/>
    <property type="match status" value="1"/>
</dbReference>
<dbReference type="InterPro" id="IPR014042">
    <property type="entry name" value="Glutathione_synthase_a-hlx"/>
</dbReference>
<dbReference type="Gene3D" id="3.30.470.20">
    <property type="entry name" value="ATP-grasp fold, B domain"/>
    <property type="match status" value="2"/>
</dbReference>
<dbReference type="AlphaFoldDB" id="J9D2Y4"/>
<proteinExistence type="inferred from homology"/>
<reference evidence="13 14" key="1">
    <citation type="submission" date="2011-08" db="EMBL/GenBank/DDBJ databases">
        <authorList>
            <person name="Liu Z.J."/>
            <person name="Shi F.L."/>
            <person name="Lu J.Q."/>
            <person name="Li M."/>
            <person name="Wang Z.L."/>
        </authorList>
    </citation>
    <scope>NUCLEOTIDE SEQUENCE [LARGE SCALE GENOMIC DNA]</scope>
    <source>
        <strain evidence="13 14">USNM 41457</strain>
    </source>
</reference>
<name>J9D2Y4_EDHAE</name>
<dbReference type="Gene3D" id="3.30.1490.50">
    <property type="match status" value="1"/>
</dbReference>
<dbReference type="PANTHER" id="PTHR11130">
    <property type="entry name" value="GLUTATHIONE SYNTHETASE"/>
    <property type="match status" value="1"/>
</dbReference>
<keyword evidence="7 9" id="KW-0067">ATP-binding</keyword>
<feature type="binding site" evidence="10">
    <location>
        <position position="531"/>
    </location>
    <ligand>
        <name>ATP</name>
        <dbReference type="ChEBI" id="CHEBI:30616"/>
    </ligand>
</feature>
<dbReference type="VEuPathDB" id="MicrosporidiaDB:EDEG_03602"/>
<dbReference type="GO" id="GO:0043295">
    <property type="term" value="F:glutathione binding"/>
    <property type="evidence" value="ECO:0007669"/>
    <property type="project" value="UniProtKB-UniRule"/>
</dbReference>
<dbReference type="InParanoid" id="J9D2Y4"/>
<accession>J9D2Y4</accession>
<keyword evidence="4 9" id="KW-0317">Glutathione biosynthesis</keyword>
<feature type="domain" description="Glutathione synthase substrate-binding" evidence="12">
    <location>
        <begin position="279"/>
        <end position="392"/>
    </location>
</feature>
<evidence type="ECO:0000256" key="3">
    <source>
        <dbReference type="ARBA" id="ARBA00022598"/>
    </source>
</evidence>
<dbReference type="InterPro" id="IPR004887">
    <property type="entry name" value="GSH_synth_subst-bd"/>
</dbReference>
<feature type="binding site" evidence="11">
    <location>
        <position position="450"/>
    </location>
    <ligand>
        <name>Mg(2+)</name>
        <dbReference type="ChEBI" id="CHEBI:18420"/>
    </ligand>
</feature>
<dbReference type="EMBL" id="AFBI03000102">
    <property type="protein sequence ID" value="EJW01934.1"/>
    <property type="molecule type" value="Genomic_DNA"/>
</dbReference>
<dbReference type="STRING" id="1003232.J9D2Y4"/>
<protein>
    <recommendedName>
        <fullName evidence="9">Glutathione synthetase</fullName>
        <shortName evidence="9">GSH-S</shortName>
        <ecNumber evidence="9">6.3.2.3</ecNumber>
    </recommendedName>
</protein>
<dbReference type="GO" id="GO:0000287">
    <property type="term" value="F:magnesium ion binding"/>
    <property type="evidence" value="ECO:0007669"/>
    <property type="project" value="UniProtKB-UniRule"/>
</dbReference>
<feature type="binding site" evidence="10">
    <location>
        <begin position="474"/>
        <end position="477"/>
    </location>
    <ligand>
        <name>ATP</name>
        <dbReference type="ChEBI" id="CHEBI:30616"/>
    </ligand>
</feature>
<feature type="binding site" evidence="10">
    <location>
        <position position="523"/>
    </location>
    <ligand>
        <name>substrate</name>
    </ligand>
</feature>
<dbReference type="PIRSF" id="PIRSF001558">
    <property type="entry name" value="GSHase"/>
    <property type="match status" value="1"/>
</dbReference>
<evidence type="ECO:0000256" key="7">
    <source>
        <dbReference type="ARBA" id="ARBA00022840"/>
    </source>
</evidence>
<evidence type="ECO:0000256" key="9">
    <source>
        <dbReference type="PIRNR" id="PIRNR001558"/>
    </source>
</evidence>
<dbReference type="GO" id="GO:0005524">
    <property type="term" value="F:ATP binding"/>
    <property type="evidence" value="ECO:0007669"/>
    <property type="project" value="UniProtKB-UniRule"/>
</dbReference>
<keyword evidence="5 9" id="KW-0479">Metal-binding</keyword>
<evidence type="ECO:0000256" key="4">
    <source>
        <dbReference type="ARBA" id="ARBA00022684"/>
    </source>
</evidence>
<feature type="binding site" evidence="10">
    <location>
        <position position="457"/>
    </location>
    <ligand>
        <name>ATP</name>
        <dbReference type="ChEBI" id="CHEBI:30616"/>
    </ligand>
</feature>
<dbReference type="InterPro" id="IPR014049">
    <property type="entry name" value="Glutathione_synthase_N_euk"/>
</dbReference>
<keyword evidence="3 9" id="KW-0436">Ligase</keyword>
<evidence type="ECO:0000313" key="14">
    <source>
        <dbReference type="Proteomes" id="UP000003163"/>
    </source>
</evidence>
<dbReference type="Proteomes" id="UP000003163">
    <property type="component" value="Unassembled WGS sequence"/>
</dbReference>
<dbReference type="UniPathway" id="UPA00142">
    <property type="reaction ID" value="UER00210"/>
</dbReference>
<dbReference type="HOGENOM" id="CLU_496086_0_0_1"/>
<evidence type="ECO:0000313" key="13">
    <source>
        <dbReference type="EMBL" id="EJW01934.1"/>
    </source>
</evidence>
<dbReference type="Pfam" id="PF03199">
    <property type="entry name" value="GSH_synthase"/>
    <property type="match status" value="1"/>
</dbReference>
<comment type="caution">
    <text evidence="13">The sequence shown here is derived from an EMBL/GenBank/DDBJ whole genome shotgun (WGS) entry which is preliminary data.</text>
</comment>
<evidence type="ECO:0000256" key="8">
    <source>
        <dbReference type="ARBA" id="ARBA00022842"/>
    </source>
</evidence>
<sequence length="549" mass="64038">MDDDNNFKKLAYFNNLKVTKNNENVLLNITKKPTKLNSEEKAAFDAVEKAQLIMNKLFLRAMQDTHETFSDPIFTEVLDRIRCIKGKKSIHALFIRTDYLFELTGCLVTPKQVEINTISCAFLFQGPILNKIHKLYVPQTIVSNSDEQFLKFIKSVKFLYDDMHKNSHNMCLTSKKFKRYLESDIDGGKSSLKNDFRSVSSYENAQENDQKEKNNKDINEIGKNNVEYIKEDDKNINKIENNNVNSINKNEDVKQTCQYVKKYENSKSVGLMVDNDVSFNSSNILEKLAIINKCKENNIDIFHVTFDDIRKKCIFLNKETGKQIDNTDIERYLNDKKTIDIEFDMYYNNIRVFFVYYRWYYNYEHYTEEDIILRALIECSSAVSLPSVELQILGLKIFQIRFKNEHYLLKFLSQEDAKTLLPFFGDYYKYTKEFVNKENKKDYVLKTLNEGGGNNLYDDEILKFDGDPNRVFFMKKINGISHQNTFVNDIFQRNVVPEIGVMGWLVAKDDVILYNENAGYICRSKDVSSNECGVSCGFGALDSLQFSDK</sequence>
<dbReference type="InterPro" id="IPR037013">
    <property type="entry name" value="GSH-S_sub-bd_sf"/>
</dbReference>
<keyword evidence="6 9" id="KW-0547">Nucleotide-binding</keyword>
<evidence type="ECO:0000256" key="10">
    <source>
        <dbReference type="PIRSR" id="PIRSR001558-1"/>
    </source>
</evidence>